<organism evidence="2 3">
    <name type="scientific">Nonomuraea jiangxiensis</name>
    <dbReference type="NCBI Taxonomy" id="633440"/>
    <lineage>
        <taxon>Bacteria</taxon>
        <taxon>Bacillati</taxon>
        <taxon>Actinomycetota</taxon>
        <taxon>Actinomycetes</taxon>
        <taxon>Streptosporangiales</taxon>
        <taxon>Streptosporangiaceae</taxon>
        <taxon>Nonomuraea</taxon>
    </lineage>
</organism>
<dbReference type="Gene3D" id="1.20.1250.20">
    <property type="entry name" value="MFS general substrate transporter like domains"/>
    <property type="match status" value="1"/>
</dbReference>
<name>A0A1G9BBC8_9ACTN</name>
<feature type="transmembrane region" description="Helical" evidence="1">
    <location>
        <begin position="358"/>
        <end position="379"/>
    </location>
</feature>
<dbReference type="InterPro" id="IPR036259">
    <property type="entry name" value="MFS_trans_sf"/>
</dbReference>
<dbReference type="SUPFAM" id="SSF103473">
    <property type="entry name" value="MFS general substrate transporter"/>
    <property type="match status" value="1"/>
</dbReference>
<reference evidence="2 3" key="1">
    <citation type="submission" date="2016-10" db="EMBL/GenBank/DDBJ databases">
        <authorList>
            <person name="de Groot N.N."/>
        </authorList>
    </citation>
    <scope>NUCLEOTIDE SEQUENCE [LARGE SCALE GENOMIC DNA]</scope>
    <source>
        <strain evidence="2 3">CGMCC 4.6533</strain>
    </source>
</reference>
<protein>
    <submittedName>
        <fullName evidence="2">Major Facilitator Superfamily protein</fullName>
    </submittedName>
</protein>
<dbReference type="RefSeq" id="WP_143043938.1">
    <property type="nucleotide sequence ID" value="NZ_FNDJ01000015.1"/>
</dbReference>
<sequence length="399" mass="39975">MIGNHYLKILRSPGMAAWLAVLVCQRFPVAMAPLALVYLGHAVTGSYAVGALLGGVHALAEAAAAGPLGRRFDRRPARIEAALALGVEAAVFLLLAALPSPPVPVLVVLAAAGGAVPAGAHGGLRALLVRLVPAERRVAALSLESAVSTTVWTLAPALVAVVVVFGARWPIALMAVLAGLGAVAARGLRDPARPAAQVVGGGLWRRSWPTLAFDAAQMFAFGAVSLALPSLLLAFKAGDGLAGPVLTAYTLAGIGGGLLFGVRAWPGTALAQAVLLAMGTFLALGAAALVPALAPVVALFALAGLFQTPALTARAAALQDRLDPSQWSAGFSGAYAAAGLGYGTAGFVVAWLVDRLGAQPAIGLCVVTSAVIVLAASAAEARAVRRAARPPTGLAVERG</sequence>
<feature type="transmembrane region" description="Helical" evidence="1">
    <location>
        <begin position="81"/>
        <end position="99"/>
    </location>
</feature>
<gene>
    <name evidence="2" type="ORF">SAMN05421869_115211</name>
</gene>
<evidence type="ECO:0000313" key="3">
    <source>
        <dbReference type="Proteomes" id="UP000199202"/>
    </source>
</evidence>
<dbReference type="EMBL" id="FNDJ01000015">
    <property type="protein sequence ID" value="SDK36781.1"/>
    <property type="molecule type" value="Genomic_DNA"/>
</dbReference>
<feature type="transmembrane region" description="Helical" evidence="1">
    <location>
        <begin position="210"/>
        <end position="235"/>
    </location>
</feature>
<dbReference type="InterPro" id="IPR011701">
    <property type="entry name" value="MFS"/>
</dbReference>
<keyword evidence="1" id="KW-0812">Transmembrane</keyword>
<dbReference type="PANTHER" id="PTHR23542:SF1">
    <property type="entry name" value="MAJOR FACILITATOR SUPERFAMILY (MFS) PROFILE DOMAIN-CONTAINING PROTEIN"/>
    <property type="match status" value="1"/>
</dbReference>
<feature type="transmembrane region" description="Helical" evidence="1">
    <location>
        <begin position="140"/>
        <end position="165"/>
    </location>
</feature>
<dbReference type="GO" id="GO:0022857">
    <property type="term" value="F:transmembrane transporter activity"/>
    <property type="evidence" value="ECO:0007669"/>
    <property type="project" value="InterPro"/>
</dbReference>
<keyword evidence="3" id="KW-1185">Reference proteome</keyword>
<evidence type="ECO:0000313" key="2">
    <source>
        <dbReference type="EMBL" id="SDK36781.1"/>
    </source>
</evidence>
<keyword evidence="1" id="KW-1133">Transmembrane helix</keyword>
<feature type="transmembrane region" description="Helical" evidence="1">
    <location>
        <begin position="269"/>
        <end position="290"/>
    </location>
</feature>
<feature type="transmembrane region" description="Helical" evidence="1">
    <location>
        <begin position="171"/>
        <end position="189"/>
    </location>
</feature>
<feature type="transmembrane region" description="Helical" evidence="1">
    <location>
        <begin position="105"/>
        <end position="128"/>
    </location>
</feature>
<proteinExistence type="predicted"/>
<evidence type="ECO:0000256" key="1">
    <source>
        <dbReference type="SAM" id="Phobius"/>
    </source>
</evidence>
<dbReference type="OrthoDB" id="3541730at2"/>
<feature type="transmembrane region" description="Helical" evidence="1">
    <location>
        <begin position="16"/>
        <end position="39"/>
    </location>
</feature>
<feature type="transmembrane region" description="Helical" evidence="1">
    <location>
        <begin position="329"/>
        <end position="352"/>
    </location>
</feature>
<dbReference type="STRING" id="633440.SAMN05421869_115211"/>
<dbReference type="AlphaFoldDB" id="A0A1G9BBC8"/>
<dbReference type="Pfam" id="PF07690">
    <property type="entry name" value="MFS_1"/>
    <property type="match status" value="1"/>
</dbReference>
<feature type="transmembrane region" description="Helical" evidence="1">
    <location>
        <begin position="296"/>
        <end position="317"/>
    </location>
</feature>
<accession>A0A1G9BBC8</accession>
<dbReference type="PANTHER" id="PTHR23542">
    <property type="match status" value="1"/>
</dbReference>
<feature type="transmembrane region" description="Helical" evidence="1">
    <location>
        <begin position="241"/>
        <end position="262"/>
    </location>
</feature>
<feature type="transmembrane region" description="Helical" evidence="1">
    <location>
        <begin position="45"/>
        <end position="69"/>
    </location>
</feature>
<keyword evidence="1" id="KW-0472">Membrane</keyword>
<dbReference type="Proteomes" id="UP000199202">
    <property type="component" value="Unassembled WGS sequence"/>
</dbReference>